<evidence type="ECO:0000313" key="2">
    <source>
        <dbReference type="EMBL" id="VDG26916.1"/>
    </source>
</evidence>
<gene>
    <name evidence="2" type="ORF">MUDAN_MDHGFNIF_00310</name>
</gene>
<organism evidence="2 3">
    <name type="scientific">Lactiplantibacillus mudanjiangensis</name>
    <dbReference type="NCBI Taxonomy" id="1296538"/>
    <lineage>
        <taxon>Bacteria</taxon>
        <taxon>Bacillati</taxon>
        <taxon>Bacillota</taxon>
        <taxon>Bacilli</taxon>
        <taxon>Lactobacillales</taxon>
        <taxon>Lactobacillaceae</taxon>
        <taxon>Lactiplantibacillus</taxon>
    </lineage>
</organism>
<dbReference type="AlphaFoldDB" id="A0A660E2B7"/>
<dbReference type="CDD" id="cd00229">
    <property type="entry name" value="SGNH_hydrolase"/>
    <property type="match status" value="1"/>
</dbReference>
<dbReference type="OrthoDB" id="2283723at2"/>
<dbReference type="InterPro" id="IPR013830">
    <property type="entry name" value="SGNH_hydro"/>
</dbReference>
<proteinExistence type="predicted"/>
<dbReference type="Pfam" id="PF13472">
    <property type="entry name" value="Lipase_GDSL_2"/>
    <property type="match status" value="1"/>
</dbReference>
<dbReference type="InterPro" id="IPR036514">
    <property type="entry name" value="SGNH_hydro_sf"/>
</dbReference>
<protein>
    <submittedName>
        <fullName evidence="2">SGNH/GDSL hydrolase family protein [Lactobacillus sp.]</fullName>
    </submittedName>
</protein>
<evidence type="ECO:0000259" key="1">
    <source>
        <dbReference type="Pfam" id="PF13472"/>
    </source>
</evidence>
<evidence type="ECO:0000313" key="3">
    <source>
        <dbReference type="Proteomes" id="UP000289996"/>
    </source>
</evidence>
<feature type="domain" description="SGNH hydrolase-type esterase" evidence="1">
    <location>
        <begin position="12"/>
        <end position="210"/>
    </location>
</feature>
<sequence>MASPLKGKTLYAFGSSIVNGHLANVSFVEGLATDYQLNVQKFAVNGATTRTADSNNILAQINQAPKTVPDFIIFDSWANDAYPEIANDPQKFGQMTADFTSPLDTLTYCGGLEKICRELLTKYQGAKIILLATHKTPARDLQVQNKLYVAAMKICLKWSIDVIDLYGAGSFNAFLPTYQHDYSYDQVDVNGSNQAFGGSGTHPNATGYRLFYDPLIANKLLSLA</sequence>
<dbReference type="Gene3D" id="3.40.50.1110">
    <property type="entry name" value="SGNH hydrolase"/>
    <property type="match status" value="1"/>
</dbReference>
<dbReference type="GO" id="GO:0016787">
    <property type="term" value="F:hydrolase activity"/>
    <property type="evidence" value="ECO:0007669"/>
    <property type="project" value="UniProtKB-KW"/>
</dbReference>
<dbReference type="SUPFAM" id="SSF52266">
    <property type="entry name" value="SGNH hydrolase"/>
    <property type="match status" value="1"/>
</dbReference>
<keyword evidence="3" id="KW-1185">Reference proteome</keyword>
<dbReference type="RefSeq" id="WP_130851246.1">
    <property type="nucleotide sequence ID" value="NZ_UYIG01000001.1"/>
</dbReference>
<name>A0A660E2B7_9LACO</name>
<reference evidence="2 3" key="1">
    <citation type="submission" date="2018-11" db="EMBL/GenBank/DDBJ databases">
        <authorList>
            <person name="Wuyts S."/>
        </authorList>
    </citation>
    <scope>NUCLEOTIDE SEQUENCE [LARGE SCALE GENOMIC DNA]</scope>
    <source>
        <strain evidence="2">Lactobacillus mudanjiangensis AMBF249</strain>
    </source>
</reference>
<keyword evidence="2" id="KW-0378">Hydrolase</keyword>
<dbReference type="Proteomes" id="UP000289996">
    <property type="component" value="Unassembled WGS sequence"/>
</dbReference>
<accession>A0A660E2B7</accession>
<dbReference type="EMBL" id="UYIG01000001">
    <property type="protein sequence ID" value="VDG26916.1"/>
    <property type="molecule type" value="Genomic_DNA"/>
</dbReference>